<feature type="region of interest" description="Disordered" evidence="3">
    <location>
        <begin position="108"/>
        <end position="148"/>
    </location>
</feature>
<proteinExistence type="predicted"/>
<organism evidence="4 5">
    <name type="scientific">Elaphomyces granulatus</name>
    <dbReference type="NCBI Taxonomy" id="519963"/>
    <lineage>
        <taxon>Eukaryota</taxon>
        <taxon>Fungi</taxon>
        <taxon>Dikarya</taxon>
        <taxon>Ascomycota</taxon>
        <taxon>Pezizomycotina</taxon>
        <taxon>Eurotiomycetes</taxon>
        <taxon>Eurotiomycetidae</taxon>
        <taxon>Eurotiales</taxon>
        <taxon>Elaphomycetaceae</taxon>
        <taxon>Elaphomyces</taxon>
    </lineage>
</organism>
<dbReference type="InterPro" id="IPR024111">
    <property type="entry name" value="PEX5/PEX5L"/>
</dbReference>
<keyword evidence="2" id="KW-0802">TPR repeat</keyword>
<evidence type="ECO:0000313" key="5">
    <source>
        <dbReference type="Proteomes" id="UP000243515"/>
    </source>
</evidence>
<dbReference type="Proteomes" id="UP000243515">
    <property type="component" value="Unassembled WGS sequence"/>
</dbReference>
<feature type="compositionally biased region" description="Polar residues" evidence="3">
    <location>
        <begin position="134"/>
        <end position="146"/>
    </location>
</feature>
<protein>
    <recommendedName>
        <fullName evidence="6">Peroxin 20</fullName>
    </recommendedName>
</protein>
<dbReference type="Gene3D" id="6.10.280.230">
    <property type="match status" value="1"/>
</dbReference>
<comment type="caution">
    <text evidence="4">The sequence shown here is derived from an EMBL/GenBank/DDBJ whole genome shotgun (WGS) entry which is preliminary data.</text>
</comment>
<evidence type="ECO:0000256" key="2">
    <source>
        <dbReference type="ARBA" id="ARBA00022803"/>
    </source>
</evidence>
<reference evidence="4 5" key="1">
    <citation type="journal article" date="2015" name="Environ. Microbiol.">
        <title>Metagenome sequence of Elaphomyces granulatus from sporocarp tissue reveals Ascomycota ectomycorrhizal fingerprints of genome expansion and a Proteobacteria-rich microbiome.</title>
        <authorList>
            <person name="Quandt C.A."/>
            <person name="Kohler A."/>
            <person name="Hesse C.N."/>
            <person name="Sharpton T.J."/>
            <person name="Martin F."/>
            <person name="Spatafora J.W."/>
        </authorList>
    </citation>
    <scope>NUCLEOTIDE SEQUENCE [LARGE SCALE GENOMIC DNA]</scope>
    <source>
        <strain evidence="4 5">OSC145934</strain>
    </source>
</reference>
<evidence type="ECO:0000256" key="3">
    <source>
        <dbReference type="SAM" id="MobiDB-lite"/>
    </source>
</evidence>
<dbReference type="PANTHER" id="PTHR10130">
    <property type="entry name" value="PEROXISOMAL TARGETING SIGNAL 1 RECEPTOR PEX5"/>
    <property type="match status" value="1"/>
</dbReference>
<feature type="region of interest" description="Disordered" evidence="3">
    <location>
        <begin position="209"/>
        <end position="229"/>
    </location>
</feature>
<evidence type="ECO:0000256" key="1">
    <source>
        <dbReference type="ARBA" id="ARBA00022737"/>
    </source>
</evidence>
<dbReference type="AlphaFoldDB" id="A0A232M2L1"/>
<dbReference type="GO" id="GO:0005778">
    <property type="term" value="C:peroxisomal membrane"/>
    <property type="evidence" value="ECO:0007669"/>
    <property type="project" value="TreeGrafter"/>
</dbReference>
<evidence type="ECO:0000313" key="4">
    <source>
        <dbReference type="EMBL" id="OXV10633.1"/>
    </source>
</evidence>
<dbReference type="GO" id="GO:0005829">
    <property type="term" value="C:cytosol"/>
    <property type="evidence" value="ECO:0007669"/>
    <property type="project" value="TreeGrafter"/>
</dbReference>
<dbReference type="EMBL" id="NPHW01002838">
    <property type="protein sequence ID" value="OXV10633.1"/>
    <property type="molecule type" value="Genomic_DNA"/>
</dbReference>
<keyword evidence="5" id="KW-1185">Reference proteome</keyword>
<dbReference type="GO" id="GO:0005052">
    <property type="term" value="F:peroxisome matrix targeting signal-1 binding"/>
    <property type="evidence" value="ECO:0007669"/>
    <property type="project" value="TreeGrafter"/>
</dbReference>
<dbReference type="PANTHER" id="PTHR10130:SF4">
    <property type="entry name" value="MICROBODY (PEROXISOME) BIOGENESIS PROTEIN PEROXIN 20 (EUROFUNG)"/>
    <property type="match status" value="1"/>
</dbReference>
<sequence length="354" mass="38747">MADALCGPSNALQDFQKHASVDRTLQQDRLINRQSPSLGFRSQHPNVGILDVEFEAFEANLVGSPVSDLEYGSSHSVQGLHHPALPPAKGTDWATDFQRLRLSGSFPSVPQAQFPAEPPLSRGLSSLSRPDWSSEFSRQQPQSSPGVPTFQAMLAANHTTGGGVVSPPSVHQNVTQAYQQFQTDIFDESAFEAAFALARAQVELQESAATEDAETLNESLQTDTHRSVEGAEQIKIGSDTIPESLTHVNDADELAKTAEQLLDSLCHEQSQKFKQSNFLALMRRIRDREVHIEGDEFRETMQSLHPGGQYYPEGQSKTAIGLTAADLNKFDDVEVSGTLHSKFSTFSSPRLTEA</sequence>
<keyword evidence="1" id="KW-0677">Repeat</keyword>
<name>A0A232M2L1_9EURO</name>
<accession>A0A232M2L1</accession>
<feature type="compositionally biased region" description="Low complexity" evidence="3">
    <location>
        <begin position="119"/>
        <end position="130"/>
    </location>
</feature>
<evidence type="ECO:0008006" key="6">
    <source>
        <dbReference type="Google" id="ProtNLM"/>
    </source>
</evidence>
<dbReference type="GO" id="GO:0016560">
    <property type="term" value="P:protein import into peroxisome matrix, docking"/>
    <property type="evidence" value="ECO:0007669"/>
    <property type="project" value="TreeGrafter"/>
</dbReference>
<gene>
    <name evidence="4" type="ORF">Egran_01602</name>
</gene>
<dbReference type="OrthoDB" id="5407351at2759"/>